<dbReference type="CDD" id="cd00586">
    <property type="entry name" value="4HBT"/>
    <property type="match status" value="1"/>
</dbReference>
<name>A0A561EJN1_9ACTN</name>
<feature type="region of interest" description="Disordered" evidence="1">
    <location>
        <begin position="1"/>
        <end position="23"/>
    </location>
</feature>
<dbReference type="AlphaFoldDB" id="A0A561EJN1"/>
<comment type="caution">
    <text evidence="2">The sequence shown here is derived from an EMBL/GenBank/DDBJ whole genome shotgun (WGS) entry which is preliminary data.</text>
</comment>
<evidence type="ECO:0000313" key="3">
    <source>
        <dbReference type="Proteomes" id="UP000318416"/>
    </source>
</evidence>
<dbReference type="Gene3D" id="3.10.129.10">
    <property type="entry name" value="Hotdog Thioesterase"/>
    <property type="match status" value="1"/>
</dbReference>
<feature type="region of interest" description="Disordered" evidence="1">
    <location>
        <begin position="131"/>
        <end position="161"/>
    </location>
</feature>
<proteinExistence type="predicted"/>
<dbReference type="Proteomes" id="UP000318416">
    <property type="component" value="Unassembled WGS sequence"/>
</dbReference>
<dbReference type="OrthoDB" id="3467114at2"/>
<sequence>MEHPAPREAEPAEPTAGDHPATPALPSVVIERKVEWSDTDAAGHYHFSSVLRWAEAAEAVLLSRLGLGALFGSIPRVHFEADYLERLWFGDLVRVEFRVHKVGTSSLHYTFDVHGPNGPAATGRTSVVHSAATAKGAAPWPEETRRRLTESGPQRPESYTG</sequence>
<keyword evidence="3" id="KW-1185">Reference proteome</keyword>
<keyword evidence="2" id="KW-0378">Hydrolase</keyword>
<dbReference type="EMBL" id="VIVR01000001">
    <property type="protein sequence ID" value="TWE15818.1"/>
    <property type="molecule type" value="Genomic_DNA"/>
</dbReference>
<feature type="compositionally biased region" description="Basic and acidic residues" evidence="1">
    <location>
        <begin position="1"/>
        <end position="10"/>
    </location>
</feature>
<gene>
    <name evidence="2" type="ORF">FB465_0761</name>
</gene>
<dbReference type="Pfam" id="PF13279">
    <property type="entry name" value="4HBT_2"/>
    <property type="match status" value="1"/>
</dbReference>
<evidence type="ECO:0000313" key="2">
    <source>
        <dbReference type="EMBL" id="TWE15818.1"/>
    </source>
</evidence>
<dbReference type="InterPro" id="IPR029069">
    <property type="entry name" value="HotDog_dom_sf"/>
</dbReference>
<accession>A0A561EJN1</accession>
<protein>
    <submittedName>
        <fullName evidence="2">Acyl-CoA thioester hydrolase</fullName>
    </submittedName>
</protein>
<evidence type="ECO:0000256" key="1">
    <source>
        <dbReference type="SAM" id="MobiDB-lite"/>
    </source>
</evidence>
<dbReference type="RefSeq" id="WP_145787559.1">
    <property type="nucleotide sequence ID" value="NZ_BAAABR010000018.1"/>
</dbReference>
<reference evidence="2 3" key="1">
    <citation type="submission" date="2019-06" db="EMBL/GenBank/DDBJ databases">
        <title>Sequencing the genomes of 1000 actinobacteria strains.</title>
        <authorList>
            <person name="Klenk H.-P."/>
        </authorList>
    </citation>
    <scope>NUCLEOTIDE SEQUENCE [LARGE SCALE GENOMIC DNA]</scope>
    <source>
        <strain evidence="2 3">DSM 41649</strain>
    </source>
</reference>
<dbReference type="SUPFAM" id="SSF54637">
    <property type="entry name" value="Thioesterase/thiol ester dehydrase-isomerase"/>
    <property type="match status" value="1"/>
</dbReference>
<dbReference type="GO" id="GO:0016787">
    <property type="term" value="F:hydrolase activity"/>
    <property type="evidence" value="ECO:0007669"/>
    <property type="project" value="UniProtKB-KW"/>
</dbReference>
<organism evidence="2 3">
    <name type="scientific">Kitasatospora atroaurantiaca</name>
    <dbReference type="NCBI Taxonomy" id="285545"/>
    <lineage>
        <taxon>Bacteria</taxon>
        <taxon>Bacillati</taxon>
        <taxon>Actinomycetota</taxon>
        <taxon>Actinomycetes</taxon>
        <taxon>Kitasatosporales</taxon>
        <taxon>Streptomycetaceae</taxon>
        <taxon>Kitasatospora</taxon>
    </lineage>
</organism>